<evidence type="ECO:0000313" key="2">
    <source>
        <dbReference type="EMBL" id="SEQ61732.1"/>
    </source>
</evidence>
<reference evidence="3" key="1">
    <citation type="submission" date="2016-10" db="EMBL/GenBank/DDBJ databases">
        <authorList>
            <person name="Varghese N."/>
            <person name="Submissions S."/>
        </authorList>
    </citation>
    <scope>NUCLEOTIDE SEQUENCE [LARGE SCALE GENOMIC DNA]</scope>
    <source>
        <strain evidence="3">Nm9</strain>
    </source>
</reference>
<dbReference type="EMBL" id="FOFX01000110">
    <property type="protein sequence ID" value="SEQ61732.1"/>
    <property type="molecule type" value="Genomic_DNA"/>
</dbReference>
<protein>
    <submittedName>
        <fullName evidence="2">Uncharacterized protein</fullName>
    </submittedName>
</protein>
<accession>A0A1H9HHK7</accession>
<dbReference type="RefSeq" id="WP_177166142.1">
    <property type="nucleotide sequence ID" value="NZ_FOFX01000110.1"/>
</dbReference>
<evidence type="ECO:0000256" key="1">
    <source>
        <dbReference type="SAM" id="Phobius"/>
    </source>
</evidence>
<keyword evidence="1" id="KW-0472">Membrane</keyword>
<gene>
    <name evidence="2" type="ORF">SAMN05421510_11101</name>
</gene>
<proteinExistence type="predicted"/>
<dbReference type="Proteomes" id="UP000181998">
    <property type="component" value="Unassembled WGS sequence"/>
</dbReference>
<evidence type="ECO:0000313" key="3">
    <source>
        <dbReference type="Proteomes" id="UP000181998"/>
    </source>
</evidence>
<sequence length="149" mass="16732">SQTRFVGGMGTPILRVCFYLLNTYLKTSTDPNTYIVFTTIIFVGVTVILAIAGYVLAQQFSESREIQEDRLFAVLKEQIKNNEPVGIALANAILDNSDVKRHLEDKLVSKIDEIIKTKMSETKWTTSPHQGAEEFFNKLSSKLNENGES</sequence>
<keyword evidence="1" id="KW-1133">Transmembrane helix</keyword>
<keyword evidence="1" id="KW-0812">Transmembrane</keyword>
<feature type="transmembrane region" description="Helical" evidence="1">
    <location>
        <begin position="34"/>
        <end position="57"/>
    </location>
</feature>
<feature type="non-terminal residue" evidence="2">
    <location>
        <position position="1"/>
    </location>
</feature>
<organism evidence="2 3">
    <name type="scientific">Nitrosomonas ureae</name>
    <dbReference type="NCBI Taxonomy" id="44577"/>
    <lineage>
        <taxon>Bacteria</taxon>
        <taxon>Pseudomonadati</taxon>
        <taxon>Pseudomonadota</taxon>
        <taxon>Betaproteobacteria</taxon>
        <taxon>Nitrosomonadales</taxon>
        <taxon>Nitrosomonadaceae</taxon>
        <taxon>Nitrosomonas</taxon>
    </lineage>
</organism>
<name>A0A1H9HHK7_9PROT</name>
<dbReference type="AlphaFoldDB" id="A0A1H9HHK7"/>